<proteinExistence type="predicted"/>
<name>A0AAP9E6G6_AGRTU</name>
<feature type="region of interest" description="Disordered" evidence="1">
    <location>
        <begin position="22"/>
        <end position="51"/>
    </location>
</feature>
<feature type="chain" id="PRO_5042912616" evidence="2">
    <location>
        <begin position="25"/>
        <end position="82"/>
    </location>
</feature>
<dbReference type="Pfam" id="PF12779">
    <property type="entry name" value="WXXGXW"/>
    <property type="match status" value="1"/>
</dbReference>
<dbReference type="InterPro" id="IPR024447">
    <property type="entry name" value="YXWGXW_rpt"/>
</dbReference>
<sequence>MERHRRLFLQLIGALILVPGAASSETVGPRAPVGRRPPPPPKRKEHTPPPRKGYRWIEGRWVWNIRRSRYVWVAGRFQRHRS</sequence>
<reference evidence="3 4" key="1">
    <citation type="journal article" date="2017" name="Genome Announc.">
        <title>Draft Genome Sequence of Agrobacterium tumefaciens Biovar 1 Strain 186, Isolated from Walnut.</title>
        <authorList>
            <person name="Poret-Peterson A.T."/>
            <person name="Bhatnagar S."/>
            <person name="McClean A.E."/>
            <person name="Kluepfel D.A."/>
        </authorList>
    </citation>
    <scope>NUCLEOTIDE SEQUENCE [LARGE SCALE GENOMIC DNA]</scope>
    <source>
        <strain evidence="3 4">186</strain>
    </source>
</reference>
<evidence type="ECO:0000256" key="2">
    <source>
        <dbReference type="SAM" id="SignalP"/>
    </source>
</evidence>
<dbReference type="RefSeq" id="WP_080570356.1">
    <property type="nucleotide sequence ID" value="NZ_CP029045.1"/>
</dbReference>
<evidence type="ECO:0000313" key="3">
    <source>
        <dbReference type="EMBL" id="QDY95588.1"/>
    </source>
</evidence>
<keyword evidence="2" id="KW-0732">Signal</keyword>
<protein>
    <submittedName>
        <fullName evidence="3">BcpO-related WXXGXW repeat protein</fullName>
    </submittedName>
</protein>
<dbReference type="Proteomes" id="UP000222296">
    <property type="component" value="Chromosome Linear"/>
</dbReference>
<dbReference type="AlphaFoldDB" id="A0AAP9E6G6"/>
<accession>A0AAP9E6G6</accession>
<organism evidence="3 4">
    <name type="scientific">Agrobacterium tumefaciens</name>
    <dbReference type="NCBI Taxonomy" id="358"/>
    <lineage>
        <taxon>Bacteria</taxon>
        <taxon>Pseudomonadati</taxon>
        <taxon>Pseudomonadota</taxon>
        <taxon>Alphaproteobacteria</taxon>
        <taxon>Hyphomicrobiales</taxon>
        <taxon>Rhizobiaceae</taxon>
        <taxon>Rhizobium/Agrobacterium group</taxon>
        <taxon>Agrobacterium</taxon>
        <taxon>Agrobacterium tumefaciens complex</taxon>
    </lineage>
</organism>
<feature type="signal peptide" evidence="2">
    <location>
        <begin position="1"/>
        <end position="24"/>
    </location>
</feature>
<evidence type="ECO:0000313" key="4">
    <source>
        <dbReference type="Proteomes" id="UP000222296"/>
    </source>
</evidence>
<dbReference type="EMBL" id="CP042275">
    <property type="protein sequence ID" value="QDY95588.1"/>
    <property type="molecule type" value="Genomic_DNA"/>
</dbReference>
<gene>
    <name evidence="3" type="ORF">CG010_015310</name>
</gene>
<evidence type="ECO:0000256" key="1">
    <source>
        <dbReference type="SAM" id="MobiDB-lite"/>
    </source>
</evidence>